<feature type="compositionally biased region" description="Low complexity" evidence="1">
    <location>
        <begin position="482"/>
        <end position="491"/>
    </location>
</feature>
<name>A0A4P9XAV9_9FUNG</name>
<feature type="compositionally biased region" description="Pro residues" evidence="1">
    <location>
        <begin position="610"/>
        <end position="630"/>
    </location>
</feature>
<evidence type="ECO:0000313" key="2">
    <source>
        <dbReference type="EMBL" id="RKP02492.1"/>
    </source>
</evidence>
<feature type="compositionally biased region" description="Polar residues" evidence="1">
    <location>
        <begin position="430"/>
        <end position="439"/>
    </location>
</feature>
<gene>
    <name evidence="2" type="ORF">CXG81DRAFT_17854</name>
</gene>
<feature type="region of interest" description="Disordered" evidence="1">
    <location>
        <begin position="311"/>
        <end position="344"/>
    </location>
</feature>
<evidence type="ECO:0000256" key="1">
    <source>
        <dbReference type="SAM" id="MobiDB-lite"/>
    </source>
</evidence>
<feature type="region of interest" description="Disordered" evidence="1">
    <location>
        <begin position="954"/>
        <end position="975"/>
    </location>
</feature>
<feature type="region of interest" description="Disordered" evidence="1">
    <location>
        <begin position="387"/>
        <end position="512"/>
    </location>
</feature>
<feature type="region of interest" description="Disordered" evidence="1">
    <location>
        <begin position="152"/>
        <end position="175"/>
    </location>
</feature>
<feature type="region of interest" description="Disordered" evidence="1">
    <location>
        <begin position="777"/>
        <end position="808"/>
    </location>
</feature>
<evidence type="ECO:0000313" key="3">
    <source>
        <dbReference type="Proteomes" id="UP000274922"/>
    </source>
</evidence>
<feature type="compositionally biased region" description="Pro residues" evidence="1">
    <location>
        <begin position="798"/>
        <end position="808"/>
    </location>
</feature>
<feature type="compositionally biased region" description="Polar residues" evidence="1">
    <location>
        <begin position="688"/>
        <end position="699"/>
    </location>
</feature>
<keyword evidence="3" id="KW-1185">Reference proteome</keyword>
<reference evidence="3" key="1">
    <citation type="journal article" date="2018" name="Nat. Microbiol.">
        <title>Leveraging single-cell genomics to expand the fungal tree of life.</title>
        <authorList>
            <person name="Ahrendt S.R."/>
            <person name="Quandt C.A."/>
            <person name="Ciobanu D."/>
            <person name="Clum A."/>
            <person name="Salamov A."/>
            <person name="Andreopoulos B."/>
            <person name="Cheng J.F."/>
            <person name="Woyke T."/>
            <person name="Pelin A."/>
            <person name="Henrissat B."/>
            <person name="Reynolds N.K."/>
            <person name="Benny G.L."/>
            <person name="Smith M.E."/>
            <person name="James T.Y."/>
            <person name="Grigoriev I.V."/>
        </authorList>
    </citation>
    <scope>NUCLEOTIDE SEQUENCE [LARGE SCALE GENOMIC DNA]</scope>
    <source>
        <strain evidence="3">ATCC 52028</strain>
    </source>
</reference>
<dbReference type="AlphaFoldDB" id="A0A4P9XAV9"/>
<sequence>MDSRPSRARPGRPMPAPLALAAVLHDPRPMTAPSVMASADGRRGSGSGGHDDRLRPPRPPPRTAVAVPGACQVPSRRLLAHMVRGMMDHGMRHADSALQGQRQGAYARALTEYQQALLLFRAGLQLAVWGGAAEQQQGLAWEATWQRALVGYPQLRPPEQPPAQRRRRDAPRWSDRPAPLPELMVLLAKLVEFYTACVTTLQEELPYAINAIYNLTPTAELPVSSLLMGAAGTAPPTDGTLARAAGGGIAGGGRRPRASWTMALQAGGATALDAFILAHVRAFVDPPGAPLIPGLDGMPPTPFPLDAAGAAMTASPHPSMASLAGLPLRPSSQPTSAADRAEPPSLPLPVAIAAAAVPAPTGAVRPRGSLAASPVALAAAAIHAATAAIPTPGHEPRERDKEKRSRLPKLHFLTGSDRRLRVTPNHGSRPDSTLTSPTASPAEPGSAGAHPPARSRVPSPAESPAATSHRSLPARASTVQRANPAAAAPDALRPPPWQPPPPGAAMASAAASPDAGPAARSVWLMGLLHGTLTTGAYLTPRLLVAPGIWLQPTSKLAHLECKGAVVAHVAGLLQRALETWAAICAATSHSAWSAAAHAAAVAAAAAAPKAPMPPPPPPPPPPPAAQPPPLVPQTVVLWEDLVAQIEPQLQRLTKKLKIPMPDAVLTRPGSVASSSQAASYHVSSVASLPSSGPRNSTTVASAAPYAPSDPPHSDLSAAPSLSLMGLANMSTSPMGLGGGAGGGSGASLGMLRRDGVLTATPDTLSLSKVSAMSLSLDPPTAASPRHAMAANASTAAAAPPPLPAKDVPPPGSAALAAVSHALAAMSTPRSQRSLPATVAVSATPPPTASMTAVPWEALSAATAAAAASATPHAIAVHGSYGSGPPSASAAGPAPALPLGLPAAAPPAAASAPSWRVLTGKLTHRLTGGSKEKPHDLAVSYVVALRRLTALAPTLQTALRRSPPPSRPPTSASAASASAPAAMAAAPLSPAVSSAGYGAGLPGHAQLEARLLVAQQQTMDMIDLLLQMALRDLRVLLSRHLKRSTLAMSK</sequence>
<proteinExistence type="predicted"/>
<organism evidence="2 3">
    <name type="scientific">Caulochytrium protostelioides</name>
    <dbReference type="NCBI Taxonomy" id="1555241"/>
    <lineage>
        <taxon>Eukaryota</taxon>
        <taxon>Fungi</taxon>
        <taxon>Fungi incertae sedis</taxon>
        <taxon>Chytridiomycota</taxon>
        <taxon>Chytridiomycota incertae sedis</taxon>
        <taxon>Chytridiomycetes</taxon>
        <taxon>Caulochytriales</taxon>
        <taxon>Caulochytriaceae</taxon>
        <taxon>Caulochytrium</taxon>
    </lineage>
</organism>
<accession>A0A4P9XAV9</accession>
<feature type="region of interest" description="Disordered" evidence="1">
    <location>
        <begin position="608"/>
        <end position="630"/>
    </location>
</feature>
<feature type="region of interest" description="Disordered" evidence="1">
    <location>
        <begin position="685"/>
        <end position="717"/>
    </location>
</feature>
<feature type="compositionally biased region" description="Basic and acidic residues" evidence="1">
    <location>
        <begin position="394"/>
        <end position="405"/>
    </location>
</feature>
<feature type="compositionally biased region" description="Pro residues" evidence="1">
    <location>
        <begin position="492"/>
        <end position="503"/>
    </location>
</feature>
<dbReference type="Proteomes" id="UP000274922">
    <property type="component" value="Unassembled WGS sequence"/>
</dbReference>
<feature type="region of interest" description="Disordered" evidence="1">
    <location>
        <begin position="23"/>
        <end position="67"/>
    </location>
</feature>
<protein>
    <submittedName>
        <fullName evidence="2">Uncharacterized protein</fullName>
    </submittedName>
</protein>
<dbReference type="EMBL" id="ML014142">
    <property type="protein sequence ID" value="RKP02492.1"/>
    <property type="molecule type" value="Genomic_DNA"/>
</dbReference>
<feature type="compositionally biased region" description="Low complexity" evidence="1">
    <location>
        <begin position="787"/>
        <end position="797"/>
    </location>
</feature>